<protein>
    <submittedName>
        <fullName evidence="1">Uncharacterized protein</fullName>
    </submittedName>
</protein>
<dbReference type="AlphaFoldDB" id="A0A4Y3VJQ5"/>
<comment type="caution">
    <text evidence="1">The sequence shown here is derived from an EMBL/GenBank/DDBJ whole genome shotgun (WGS) entry which is preliminary data.</text>
</comment>
<dbReference type="OrthoDB" id="4232363at2"/>
<dbReference type="EMBL" id="BJND01000024">
    <property type="protein sequence ID" value="GEC05921.1"/>
    <property type="molecule type" value="Genomic_DNA"/>
</dbReference>
<keyword evidence="2" id="KW-1185">Reference proteome</keyword>
<sequence>MTTLPARALEPVEPEPGVLVHPSSDRRLAVEHWLLSTLSEPGRARAQWQEYGAALLPLGTLFSAVRIPARLVVALTASTETSELDDFLDQALEGGPVICDPHHSRYYALVPASMPATWRQAVDDWRTMDIDCLGRDSYLGVPPVSAVECNPATHAPYWSVSMPSAGVLCAPLTVARLIAAGRHQLVEGLDA</sequence>
<name>A0A4Y3VJQ5_9ACTN</name>
<organism evidence="1 2">
    <name type="scientific">Streptomyces spinoverrucosus</name>
    <dbReference type="NCBI Taxonomy" id="284043"/>
    <lineage>
        <taxon>Bacteria</taxon>
        <taxon>Bacillati</taxon>
        <taxon>Actinomycetota</taxon>
        <taxon>Actinomycetes</taxon>
        <taxon>Kitasatosporales</taxon>
        <taxon>Streptomycetaceae</taxon>
        <taxon>Streptomyces</taxon>
    </lineage>
</organism>
<dbReference type="Proteomes" id="UP000317881">
    <property type="component" value="Unassembled WGS sequence"/>
</dbReference>
<evidence type="ECO:0000313" key="1">
    <source>
        <dbReference type="EMBL" id="GEC05921.1"/>
    </source>
</evidence>
<dbReference type="RefSeq" id="WP_141310550.1">
    <property type="nucleotide sequence ID" value="NZ_BJND01000024.1"/>
</dbReference>
<evidence type="ECO:0000313" key="2">
    <source>
        <dbReference type="Proteomes" id="UP000317881"/>
    </source>
</evidence>
<gene>
    <name evidence="1" type="ORF">SSP24_35760</name>
</gene>
<proteinExistence type="predicted"/>
<accession>A0A4Y3VJQ5</accession>
<reference evidence="1 2" key="1">
    <citation type="submission" date="2019-06" db="EMBL/GenBank/DDBJ databases">
        <title>Whole genome shotgun sequence of Streptomyces spinoverrucosus NBRC 14228.</title>
        <authorList>
            <person name="Hosoyama A."/>
            <person name="Uohara A."/>
            <person name="Ohji S."/>
            <person name="Ichikawa N."/>
        </authorList>
    </citation>
    <scope>NUCLEOTIDE SEQUENCE [LARGE SCALE GENOMIC DNA]</scope>
    <source>
        <strain evidence="1 2">NBRC 14228</strain>
    </source>
</reference>